<evidence type="ECO:0000256" key="1">
    <source>
        <dbReference type="SAM" id="Phobius"/>
    </source>
</evidence>
<evidence type="ECO:0000313" key="2">
    <source>
        <dbReference type="EMBL" id="ELZ94197.1"/>
    </source>
</evidence>
<feature type="transmembrane region" description="Helical" evidence="1">
    <location>
        <begin position="45"/>
        <end position="62"/>
    </location>
</feature>
<organism evidence="2 3">
    <name type="scientific">Haloferax mucosum ATCC BAA-1512</name>
    <dbReference type="NCBI Taxonomy" id="662479"/>
    <lineage>
        <taxon>Archaea</taxon>
        <taxon>Methanobacteriati</taxon>
        <taxon>Methanobacteriota</taxon>
        <taxon>Stenosarchaea group</taxon>
        <taxon>Halobacteria</taxon>
        <taxon>Halobacteriales</taxon>
        <taxon>Haloferacaceae</taxon>
        <taxon>Haloferax</taxon>
    </lineage>
</organism>
<comment type="caution">
    <text evidence="2">The sequence shown here is derived from an EMBL/GenBank/DDBJ whole genome shotgun (WGS) entry which is preliminary data.</text>
</comment>
<feature type="transmembrane region" description="Helical" evidence="1">
    <location>
        <begin position="20"/>
        <end position="39"/>
    </location>
</feature>
<dbReference type="PATRIC" id="fig|662479.7.peg.2286"/>
<dbReference type="EMBL" id="AOLN01000013">
    <property type="protein sequence ID" value="ELZ94197.1"/>
    <property type="molecule type" value="Genomic_DNA"/>
</dbReference>
<accession>M0IDP9</accession>
<evidence type="ECO:0000313" key="3">
    <source>
        <dbReference type="Proteomes" id="UP000011550"/>
    </source>
</evidence>
<keyword evidence="3" id="KW-1185">Reference proteome</keyword>
<keyword evidence="1" id="KW-0472">Membrane</keyword>
<protein>
    <submittedName>
        <fullName evidence="2">Uncharacterized protein</fullName>
    </submittedName>
</protein>
<keyword evidence="1" id="KW-0812">Transmembrane</keyword>
<dbReference type="Proteomes" id="UP000011550">
    <property type="component" value="Unassembled WGS sequence"/>
</dbReference>
<gene>
    <name evidence="2" type="ORF">C440_11268</name>
</gene>
<sequence length="76" mass="8388">MVGPSLSDDETELASNRLRAFFILLIGFSAALIAVQAGATLLQTGIVLVVGVVLGALLMWYLSRWSREFTEVNRRY</sequence>
<reference evidence="2 3" key="1">
    <citation type="journal article" date="2014" name="PLoS Genet.">
        <title>Phylogenetically driven sequencing of extremely halophilic archaea reveals strategies for static and dynamic osmo-response.</title>
        <authorList>
            <person name="Becker E.A."/>
            <person name="Seitzer P.M."/>
            <person name="Tritt A."/>
            <person name="Larsen D."/>
            <person name="Krusor M."/>
            <person name="Yao A.I."/>
            <person name="Wu D."/>
            <person name="Madern D."/>
            <person name="Eisen J.A."/>
            <person name="Darling A.E."/>
            <person name="Facciotti M.T."/>
        </authorList>
    </citation>
    <scope>NUCLEOTIDE SEQUENCE [LARGE SCALE GENOMIC DNA]</scope>
    <source>
        <strain evidence="2 3">ATCC BAA-1512</strain>
    </source>
</reference>
<proteinExistence type="predicted"/>
<name>M0IDP9_9EURY</name>
<dbReference type="OrthoDB" id="330458at2157"/>
<dbReference type="RefSeq" id="WP_008320572.1">
    <property type="nucleotide sequence ID" value="NZ_AOLN01000013.1"/>
</dbReference>
<keyword evidence="1" id="KW-1133">Transmembrane helix</keyword>
<dbReference type="AlphaFoldDB" id="M0IDP9"/>